<evidence type="ECO:0000313" key="2">
    <source>
        <dbReference type="Proteomes" id="UP000461443"/>
    </source>
</evidence>
<dbReference type="Gene3D" id="3.40.1850.10">
    <property type="entry name" value="HECT-like ubiquitin ligase"/>
    <property type="match status" value="1"/>
</dbReference>
<protein>
    <submittedName>
        <fullName evidence="1">Uncharacterized protein</fullName>
    </submittedName>
</protein>
<dbReference type="Proteomes" id="UP000461443">
    <property type="component" value="Unassembled WGS sequence"/>
</dbReference>
<accession>A0A845SGF4</accession>
<reference evidence="1 2" key="1">
    <citation type="submission" date="2019-12" db="EMBL/GenBank/DDBJ databases">
        <authorList>
            <person name="Lee S.D."/>
        </authorList>
    </citation>
    <scope>NUCLEOTIDE SEQUENCE [LARGE SCALE GENOMIC DNA]</scope>
    <source>
        <strain evidence="1 2">SAP-6</strain>
    </source>
</reference>
<keyword evidence="2" id="KW-1185">Reference proteome</keyword>
<evidence type="ECO:0000313" key="1">
    <source>
        <dbReference type="EMBL" id="NDL63940.1"/>
    </source>
</evidence>
<reference evidence="1 2" key="2">
    <citation type="submission" date="2020-02" db="EMBL/GenBank/DDBJ databases">
        <title>The new genus of Enterobacteriales.</title>
        <authorList>
            <person name="Kim I.S."/>
        </authorList>
    </citation>
    <scope>NUCLEOTIDE SEQUENCE [LARGE SCALE GENOMIC DNA]</scope>
    <source>
        <strain evidence="1 2">SAP-6</strain>
    </source>
</reference>
<sequence>MLLSHHTFLGTLKPELLNALSGQYYLYRNLENLGSGSYWQDKLFNQDFKIFQASYNKALQAARFPTLLKIPKFGELHETFASASRSRSAASKKELMDPADQIMLRNIFGP</sequence>
<name>A0A845SGF4_9GAMM</name>
<dbReference type="RefSeq" id="WP_162366663.1">
    <property type="nucleotide sequence ID" value="NZ_WUBS01000010.1"/>
</dbReference>
<dbReference type="AlphaFoldDB" id="A0A845SGF4"/>
<gene>
    <name evidence="1" type="ORF">GRH90_14430</name>
</gene>
<comment type="caution">
    <text evidence="1">The sequence shown here is derived from an EMBL/GenBank/DDBJ whole genome shotgun (WGS) entry which is preliminary data.</text>
</comment>
<dbReference type="EMBL" id="WUBS01000010">
    <property type="protein sequence ID" value="NDL63940.1"/>
    <property type="molecule type" value="Genomic_DNA"/>
</dbReference>
<proteinExistence type="predicted"/>
<organism evidence="1 2">
    <name type="scientific">Acerihabitans arboris</name>
    <dbReference type="NCBI Taxonomy" id="2691583"/>
    <lineage>
        <taxon>Bacteria</taxon>
        <taxon>Pseudomonadati</taxon>
        <taxon>Pseudomonadota</taxon>
        <taxon>Gammaproteobacteria</taxon>
        <taxon>Enterobacterales</taxon>
        <taxon>Pectobacteriaceae</taxon>
        <taxon>Acerihabitans</taxon>
    </lineage>
</organism>